<dbReference type="Gene3D" id="3.60.15.10">
    <property type="entry name" value="Ribonuclease Z/Hydroxyacylglutathione hydrolase-like"/>
    <property type="match status" value="1"/>
</dbReference>
<dbReference type="AlphaFoldDB" id="A0AAJ0GEE5"/>
<gene>
    <name evidence="2" type="ORF">LTR09_003141</name>
</gene>
<evidence type="ECO:0000313" key="2">
    <source>
        <dbReference type="EMBL" id="KAK3055907.1"/>
    </source>
</evidence>
<dbReference type="Proteomes" id="UP001271007">
    <property type="component" value="Unassembled WGS sequence"/>
</dbReference>
<dbReference type="InterPro" id="IPR036866">
    <property type="entry name" value="RibonucZ/Hydroxyglut_hydro"/>
</dbReference>
<dbReference type="PANTHER" id="PTHR36142">
    <property type="entry name" value="METALLO-HYDROLASE/OXIDOREDUCTASE SUPERFAMILY PROTEIN"/>
    <property type="match status" value="1"/>
</dbReference>
<reference evidence="2" key="1">
    <citation type="submission" date="2023-04" db="EMBL/GenBank/DDBJ databases">
        <title>Black Yeasts Isolated from many extreme environments.</title>
        <authorList>
            <person name="Coleine C."/>
            <person name="Stajich J.E."/>
            <person name="Selbmann L."/>
        </authorList>
    </citation>
    <scope>NUCLEOTIDE SEQUENCE</scope>
    <source>
        <strain evidence="2">CCFEE 5312</strain>
    </source>
</reference>
<feature type="region of interest" description="Disordered" evidence="1">
    <location>
        <begin position="207"/>
        <end position="228"/>
    </location>
</feature>
<dbReference type="PANTHER" id="PTHR36142:SF5">
    <property type="entry name" value="METALLO-BETA-LACTAMASE DOMAIN-CONTAINING PROTEIN"/>
    <property type="match status" value="1"/>
</dbReference>
<accession>A0AAJ0GEE5</accession>
<feature type="compositionally biased region" description="Polar residues" evidence="1">
    <location>
        <begin position="211"/>
        <end position="224"/>
    </location>
</feature>
<keyword evidence="3" id="KW-1185">Reference proteome</keyword>
<sequence>MALTVNQLNGDTTFLLTFSPPFAPDHPAKRTRFPGDFTILLDPWLSGRSSILHPTFQVSHHTIEPTITNLNDINQHIDLIIISQDKPDHCHRETLCSLAKEKHVDILATPAAAKKIRSWKHFDEKRVHIIPPYKAEQSETIVKIPLAAYTSTTASGEITIANIATKRDITGLHNAIGITYQPPSSVFTLNTQWERHEQGTTVKLSADGITRPQTPAQRPRTGSDTLPPVDKKQLRKAVSFPYLPKAADTDVPPVPPLPTPLRTRADSGIAKPGTLTNKERILNVIYTPHGVSPSTIATYLESHLKPLHALPVTTFFHSMNTEQNPWFLGGRVAGGAPPGVALAKAIGAQHWVGAHDESKDNRGMATIWIKRRRYELDEVKRMLLEAGMQGTKAVRLGVGETVRIKPVER</sequence>
<name>A0AAJ0GEE5_9PEZI</name>
<comment type="caution">
    <text evidence="2">The sequence shown here is derived from an EMBL/GenBank/DDBJ whole genome shotgun (WGS) entry which is preliminary data.</text>
</comment>
<organism evidence="2 3">
    <name type="scientific">Extremus antarcticus</name>
    <dbReference type="NCBI Taxonomy" id="702011"/>
    <lineage>
        <taxon>Eukaryota</taxon>
        <taxon>Fungi</taxon>
        <taxon>Dikarya</taxon>
        <taxon>Ascomycota</taxon>
        <taxon>Pezizomycotina</taxon>
        <taxon>Dothideomycetes</taxon>
        <taxon>Dothideomycetidae</taxon>
        <taxon>Mycosphaerellales</taxon>
        <taxon>Extremaceae</taxon>
        <taxon>Extremus</taxon>
    </lineage>
</organism>
<dbReference type="SUPFAM" id="SSF56281">
    <property type="entry name" value="Metallo-hydrolase/oxidoreductase"/>
    <property type="match status" value="1"/>
</dbReference>
<evidence type="ECO:0000256" key="1">
    <source>
        <dbReference type="SAM" id="MobiDB-lite"/>
    </source>
</evidence>
<protein>
    <submittedName>
        <fullName evidence="2">Uncharacterized protein</fullName>
    </submittedName>
</protein>
<feature type="region of interest" description="Disordered" evidence="1">
    <location>
        <begin position="249"/>
        <end position="272"/>
    </location>
</feature>
<proteinExistence type="predicted"/>
<evidence type="ECO:0000313" key="3">
    <source>
        <dbReference type="Proteomes" id="UP001271007"/>
    </source>
</evidence>
<dbReference type="EMBL" id="JAWDJX010000007">
    <property type="protein sequence ID" value="KAK3055907.1"/>
    <property type="molecule type" value="Genomic_DNA"/>
</dbReference>